<keyword evidence="2" id="KW-0805">Transcription regulation</keyword>
<evidence type="ECO:0000313" key="7">
    <source>
        <dbReference type="Proteomes" id="UP001056291"/>
    </source>
</evidence>
<keyword evidence="4" id="KW-0804">Transcription</keyword>
<accession>A0ABY4W3T6</accession>
<dbReference type="InterPro" id="IPR036390">
    <property type="entry name" value="WH_DNA-bd_sf"/>
</dbReference>
<dbReference type="EMBL" id="CP098747">
    <property type="protein sequence ID" value="USG61486.1"/>
    <property type="molecule type" value="Genomic_DNA"/>
</dbReference>
<dbReference type="InterPro" id="IPR036388">
    <property type="entry name" value="WH-like_DNA-bd_sf"/>
</dbReference>
<keyword evidence="7" id="KW-1185">Reference proteome</keyword>
<dbReference type="Proteomes" id="UP001056291">
    <property type="component" value="Chromosome"/>
</dbReference>
<dbReference type="PANTHER" id="PTHR30537">
    <property type="entry name" value="HTH-TYPE TRANSCRIPTIONAL REGULATOR"/>
    <property type="match status" value="1"/>
</dbReference>
<evidence type="ECO:0000256" key="3">
    <source>
        <dbReference type="ARBA" id="ARBA00023125"/>
    </source>
</evidence>
<dbReference type="InterPro" id="IPR058163">
    <property type="entry name" value="LysR-type_TF_proteobact-type"/>
</dbReference>
<dbReference type="RefSeq" id="WP_251934541.1">
    <property type="nucleotide sequence ID" value="NZ_CP098747.1"/>
</dbReference>
<name>A0ABY4W3T6_9PROT</name>
<reference evidence="6" key="1">
    <citation type="submission" date="2022-06" db="EMBL/GenBank/DDBJ databases">
        <title>Sneathiella actinostolidae sp. nov., isolated from a sea anemonein the Western Pacific Ocean.</title>
        <authorList>
            <person name="Wei M.J."/>
        </authorList>
    </citation>
    <scope>NUCLEOTIDE SEQUENCE</scope>
    <source>
        <strain evidence="6">PHK-P5</strain>
    </source>
</reference>
<keyword evidence="3" id="KW-0238">DNA-binding</keyword>
<gene>
    <name evidence="6" type="ORF">NBZ79_00660</name>
</gene>
<organism evidence="6 7">
    <name type="scientific">Sneathiella marina</name>
    <dbReference type="NCBI Taxonomy" id="2950108"/>
    <lineage>
        <taxon>Bacteria</taxon>
        <taxon>Pseudomonadati</taxon>
        <taxon>Pseudomonadota</taxon>
        <taxon>Alphaproteobacteria</taxon>
        <taxon>Sneathiellales</taxon>
        <taxon>Sneathiellaceae</taxon>
        <taxon>Sneathiella</taxon>
    </lineage>
</organism>
<evidence type="ECO:0000256" key="1">
    <source>
        <dbReference type="ARBA" id="ARBA00009437"/>
    </source>
</evidence>
<evidence type="ECO:0000313" key="6">
    <source>
        <dbReference type="EMBL" id="USG61486.1"/>
    </source>
</evidence>
<dbReference type="PROSITE" id="PS50931">
    <property type="entry name" value="HTH_LYSR"/>
    <property type="match status" value="1"/>
</dbReference>
<dbReference type="Gene3D" id="1.10.10.10">
    <property type="entry name" value="Winged helix-like DNA-binding domain superfamily/Winged helix DNA-binding domain"/>
    <property type="match status" value="1"/>
</dbReference>
<dbReference type="PANTHER" id="PTHR30537:SF26">
    <property type="entry name" value="GLYCINE CLEAVAGE SYSTEM TRANSCRIPTIONAL ACTIVATOR"/>
    <property type="match status" value="1"/>
</dbReference>
<dbReference type="Pfam" id="PF00126">
    <property type="entry name" value="HTH_1"/>
    <property type="match status" value="1"/>
</dbReference>
<feature type="domain" description="HTH lysR-type" evidence="5">
    <location>
        <begin position="11"/>
        <end position="68"/>
    </location>
</feature>
<sequence length="302" mass="32719">MAINPPRPKMPALNALRAFEAAARLGSFTYAAEELFVTPGAIAQHVKSLEAWTGEKLFKRLPQGLELTALGASVLADFIAAFDQLGLAVHNLRTNAAPREIRIAALPSVAQLWLSPRLPGLREAMPEIAISVTALENPPNLNREPFDLAIFYEDPDISPLSIVLSQDLIFPVCAPSIASRLKIPADLAEETLLHDMTWQNDWEIWLLQLPSMPHLKKSGPTFSLYALALEEAKNGAGILMGHEALVQSQLDSGTLVALFDMPHRLQRSLTIKTAKPIIVGSVLDETVAKLISLASKAAGTSC</sequence>
<dbReference type="Pfam" id="PF03466">
    <property type="entry name" value="LysR_substrate"/>
    <property type="match status" value="1"/>
</dbReference>
<comment type="similarity">
    <text evidence="1">Belongs to the LysR transcriptional regulatory family.</text>
</comment>
<evidence type="ECO:0000256" key="4">
    <source>
        <dbReference type="ARBA" id="ARBA00023163"/>
    </source>
</evidence>
<evidence type="ECO:0000259" key="5">
    <source>
        <dbReference type="PROSITE" id="PS50931"/>
    </source>
</evidence>
<dbReference type="SUPFAM" id="SSF53850">
    <property type="entry name" value="Periplasmic binding protein-like II"/>
    <property type="match status" value="1"/>
</dbReference>
<proteinExistence type="inferred from homology"/>
<evidence type="ECO:0000256" key="2">
    <source>
        <dbReference type="ARBA" id="ARBA00023015"/>
    </source>
</evidence>
<dbReference type="InterPro" id="IPR005119">
    <property type="entry name" value="LysR_subst-bd"/>
</dbReference>
<dbReference type="Gene3D" id="3.40.190.10">
    <property type="entry name" value="Periplasmic binding protein-like II"/>
    <property type="match status" value="2"/>
</dbReference>
<dbReference type="InterPro" id="IPR000847">
    <property type="entry name" value="LysR_HTH_N"/>
</dbReference>
<dbReference type="SUPFAM" id="SSF46785">
    <property type="entry name" value="Winged helix' DNA-binding domain"/>
    <property type="match status" value="1"/>
</dbReference>
<protein>
    <submittedName>
        <fullName evidence="6">LysR substrate-binding domain-containing protein</fullName>
    </submittedName>
</protein>